<accession>A0A0C3KMK5</accession>
<keyword evidence="1" id="KW-0732">Signal</keyword>
<sequence>MVQSLLKSLFLYSALVASAILAAPAHQHESKPLARVSPREYLDSPHPVAAGLNAPIPATIGKRSKERGGRVKKVTNAMRLANGLPPLAPRKLYDGSRVASAHKARSSPLPLMTLPAILVYDANGRSGNLLGYLSQSMTGNFYSITTDCKQALKNGQLFAGDLTNPVSSCWT</sequence>
<name>A0A0C3KMK5_9AGAM</name>
<dbReference type="Proteomes" id="UP000054248">
    <property type="component" value="Unassembled WGS sequence"/>
</dbReference>
<dbReference type="HOGENOM" id="CLU_1564030_0_0_1"/>
<dbReference type="OrthoDB" id="4225815at2759"/>
<evidence type="ECO:0000313" key="3">
    <source>
        <dbReference type="Proteomes" id="UP000054248"/>
    </source>
</evidence>
<reference evidence="2 3" key="1">
    <citation type="submission" date="2014-04" db="EMBL/GenBank/DDBJ databases">
        <authorList>
            <consortium name="DOE Joint Genome Institute"/>
            <person name="Kuo A."/>
            <person name="Girlanda M."/>
            <person name="Perotto S."/>
            <person name="Kohler A."/>
            <person name="Nagy L.G."/>
            <person name="Floudas D."/>
            <person name="Copeland A."/>
            <person name="Barry K.W."/>
            <person name="Cichocki N."/>
            <person name="Veneault-Fourrey C."/>
            <person name="LaButti K."/>
            <person name="Lindquist E.A."/>
            <person name="Lipzen A."/>
            <person name="Lundell T."/>
            <person name="Morin E."/>
            <person name="Murat C."/>
            <person name="Sun H."/>
            <person name="Tunlid A."/>
            <person name="Henrissat B."/>
            <person name="Grigoriev I.V."/>
            <person name="Hibbett D.S."/>
            <person name="Martin F."/>
            <person name="Nordberg H.P."/>
            <person name="Cantor M.N."/>
            <person name="Hua S.X."/>
        </authorList>
    </citation>
    <scope>NUCLEOTIDE SEQUENCE [LARGE SCALE GENOMIC DNA]</scope>
    <source>
        <strain evidence="2 3">MUT 4182</strain>
    </source>
</reference>
<protein>
    <submittedName>
        <fullName evidence="2">Uncharacterized protein</fullName>
    </submittedName>
</protein>
<feature type="signal peptide" evidence="1">
    <location>
        <begin position="1"/>
        <end position="25"/>
    </location>
</feature>
<reference evidence="3" key="2">
    <citation type="submission" date="2015-01" db="EMBL/GenBank/DDBJ databases">
        <title>Evolutionary Origins and Diversification of the Mycorrhizal Mutualists.</title>
        <authorList>
            <consortium name="DOE Joint Genome Institute"/>
            <consortium name="Mycorrhizal Genomics Consortium"/>
            <person name="Kohler A."/>
            <person name="Kuo A."/>
            <person name="Nagy L.G."/>
            <person name="Floudas D."/>
            <person name="Copeland A."/>
            <person name="Barry K.W."/>
            <person name="Cichocki N."/>
            <person name="Veneault-Fourrey C."/>
            <person name="LaButti K."/>
            <person name="Lindquist E.A."/>
            <person name="Lipzen A."/>
            <person name="Lundell T."/>
            <person name="Morin E."/>
            <person name="Murat C."/>
            <person name="Riley R."/>
            <person name="Ohm R."/>
            <person name="Sun H."/>
            <person name="Tunlid A."/>
            <person name="Henrissat B."/>
            <person name="Grigoriev I.V."/>
            <person name="Hibbett D.S."/>
            <person name="Martin F."/>
        </authorList>
    </citation>
    <scope>NUCLEOTIDE SEQUENCE [LARGE SCALE GENOMIC DNA]</scope>
    <source>
        <strain evidence="3">MUT 4182</strain>
    </source>
</reference>
<evidence type="ECO:0000313" key="2">
    <source>
        <dbReference type="EMBL" id="KIO22608.1"/>
    </source>
</evidence>
<evidence type="ECO:0000256" key="1">
    <source>
        <dbReference type="SAM" id="SignalP"/>
    </source>
</evidence>
<proteinExistence type="predicted"/>
<feature type="chain" id="PRO_5002166309" evidence="1">
    <location>
        <begin position="26"/>
        <end position="171"/>
    </location>
</feature>
<dbReference type="EMBL" id="KN823105">
    <property type="protein sequence ID" value="KIO22608.1"/>
    <property type="molecule type" value="Genomic_DNA"/>
</dbReference>
<gene>
    <name evidence="2" type="ORF">M407DRAFT_27865</name>
</gene>
<dbReference type="AlphaFoldDB" id="A0A0C3KMK5"/>
<keyword evidence="3" id="KW-1185">Reference proteome</keyword>
<organism evidence="2 3">
    <name type="scientific">Tulasnella calospora MUT 4182</name>
    <dbReference type="NCBI Taxonomy" id="1051891"/>
    <lineage>
        <taxon>Eukaryota</taxon>
        <taxon>Fungi</taxon>
        <taxon>Dikarya</taxon>
        <taxon>Basidiomycota</taxon>
        <taxon>Agaricomycotina</taxon>
        <taxon>Agaricomycetes</taxon>
        <taxon>Cantharellales</taxon>
        <taxon>Tulasnellaceae</taxon>
        <taxon>Tulasnella</taxon>
    </lineage>
</organism>